<comment type="subcellular location">
    <subcellularLocation>
        <location evidence="1">Cell membrane</location>
        <topology evidence="1">Multi-pass membrane protein</topology>
    </subcellularLocation>
</comment>
<dbReference type="GO" id="GO:0022857">
    <property type="term" value="F:transmembrane transporter activity"/>
    <property type="evidence" value="ECO:0007669"/>
    <property type="project" value="InterPro"/>
</dbReference>
<dbReference type="PIRSF" id="PIRSF006060">
    <property type="entry name" value="AA_transporter"/>
    <property type="match status" value="1"/>
</dbReference>
<feature type="transmembrane region" description="Helical" evidence="6">
    <location>
        <begin position="56"/>
        <end position="75"/>
    </location>
</feature>
<feature type="transmembrane region" description="Helical" evidence="6">
    <location>
        <begin position="368"/>
        <end position="390"/>
    </location>
</feature>
<feature type="transmembrane region" description="Helical" evidence="6">
    <location>
        <begin position="96"/>
        <end position="115"/>
    </location>
</feature>
<dbReference type="GO" id="GO:0005886">
    <property type="term" value="C:plasma membrane"/>
    <property type="evidence" value="ECO:0007669"/>
    <property type="project" value="UniProtKB-SubCell"/>
</dbReference>
<reference evidence="7 8" key="1">
    <citation type="submission" date="2017-07" db="EMBL/GenBank/DDBJ databases">
        <authorList>
            <person name="Sun Z.S."/>
            <person name="Albrecht U."/>
            <person name="Echele G."/>
            <person name="Lee C.C."/>
        </authorList>
    </citation>
    <scope>NUCLEOTIDE SEQUENCE [LARGE SCALE GENOMIC DNA]</scope>
    <source>
        <strain evidence="7 8">P16-029</strain>
    </source>
</reference>
<name>A0A3E2DCN3_9ACTN</name>
<dbReference type="Gene3D" id="1.20.1740.10">
    <property type="entry name" value="Amino acid/polyamine transporter I"/>
    <property type="match status" value="1"/>
</dbReference>
<keyword evidence="5 6" id="KW-0472">Membrane</keyword>
<feature type="transmembrane region" description="Helical" evidence="6">
    <location>
        <begin position="339"/>
        <end position="362"/>
    </location>
</feature>
<dbReference type="InterPro" id="IPR050367">
    <property type="entry name" value="APC_superfamily"/>
</dbReference>
<dbReference type="Pfam" id="PF13520">
    <property type="entry name" value="AA_permease_2"/>
    <property type="match status" value="1"/>
</dbReference>
<evidence type="ECO:0000256" key="5">
    <source>
        <dbReference type="ARBA" id="ARBA00023136"/>
    </source>
</evidence>
<evidence type="ECO:0000256" key="2">
    <source>
        <dbReference type="ARBA" id="ARBA00022475"/>
    </source>
</evidence>
<feature type="transmembrane region" description="Helical" evidence="6">
    <location>
        <begin position="29"/>
        <end position="50"/>
    </location>
</feature>
<sequence>MSVTLAPDSQLEDLGYQPSLNRQLPLGSLLVYGLLFFVPMAPVAVFGPVVNRSGGVPVLVYLVAAAVMGLSAISYREMALRFPVAGSVYGYTRFSLGRFPGFIAGWLILLDYILMPSLLTVLSAVALAHIWPSVPTGIFAVVFVLASMALNLQGATVTTRVGLVLLAIQLVTIAVFLVCVGQGLASGDVAWSWHALWRPGTSWVSVASAVSIAALSYLGFDAVATLNEEARGGGRAVGIVTLLLVGLLAVLFGVQVLAAGLVSDTMHFAPGGATDRAFYRTVDQVCPGWFTSIFTVVNAFVAIFACLVVAHSSTARLVFAMARDKVMPSVLSRTSSKGVPWVATVVVATVTVILAVTFASHVETMTTLVTFGALSSYVFLHADVIAQCVFKEGSRKWMRHLVVPILGALTLLIALAKTEEMTRIVGLSWLAAGVIGAIIARAHRSRQAGKLASHQA</sequence>
<dbReference type="PANTHER" id="PTHR42770:SF16">
    <property type="entry name" value="AMINO ACID PERMEASE"/>
    <property type="match status" value="1"/>
</dbReference>
<feature type="transmembrane region" description="Helical" evidence="6">
    <location>
        <begin position="421"/>
        <end position="440"/>
    </location>
</feature>
<evidence type="ECO:0000256" key="4">
    <source>
        <dbReference type="ARBA" id="ARBA00022989"/>
    </source>
</evidence>
<keyword evidence="2" id="KW-1003">Cell membrane</keyword>
<accession>A0A3E2DCN3</accession>
<gene>
    <name evidence="7" type="ORF">CHT91_09460</name>
</gene>
<dbReference type="Proteomes" id="UP000259211">
    <property type="component" value="Unassembled WGS sequence"/>
</dbReference>
<dbReference type="PANTHER" id="PTHR42770">
    <property type="entry name" value="AMINO ACID TRANSPORTER-RELATED"/>
    <property type="match status" value="1"/>
</dbReference>
<dbReference type="RefSeq" id="WP_063279691.1">
    <property type="nucleotide sequence ID" value="NZ_JAHDTY010000001.1"/>
</dbReference>
<feature type="transmembrane region" description="Helical" evidence="6">
    <location>
        <begin position="397"/>
        <end position="415"/>
    </location>
</feature>
<feature type="transmembrane region" description="Helical" evidence="6">
    <location>
        <begin position="121"/>
        <end position="150"/>
    </location>
</feature>
<feature type="transmembrane region" description="Helical" evidence="6">
    <location>
        <begin position="162"/>
        <end position="183"/>
    </location>
</feature>
<keyword evidence="4 6" id="KW-1133">Transmembrane helix</keyword>
<dbReference type="InterPro" id="IPR002293">
    <property type="entry name" value="AA/rel_permease1"/>
</dbReference>
<proteinExistence type="predicted"/>
<feature type="transmembrane region" description="Helical" evidence="6">
    <location>
        <begin position="236"/>
        <end position="258"/>
    </location>
</feature>
<comment type="caution">
    <text evidence="7">The sequence shown here is derived from an EMBL/GenBank/DDBJ whole genome shotgun (WGS) entry which is preliminary data.</text>
</comment>
<dbReference type="EMBL" id="NOWI01000008">
    <property type="protein sequence ID" value="RFT43155.1"/>
    <property type="molecule type" value="Genomic_DNA"/>
</dbReference>
<feature type="transmembrane region" description="Helical" evidence="6">
    <location>
        <begin position="203"/>
        <end position="224"/>
    </location>
</feature>
<evidence type="ECO:0000313" key="7">
    <source>
        <dbReference type="EMBL" id="RFT43155.1"/>
    </source>
</evidence>
<feature type="transmembrane region" description="Helical" evidence="6">
    <location>
        <begin position="289"/>
        <end position="319"/>
    </location>
</feature>
<keyword evidence="3 6" id="KW-0812">Transmembrane</keyword>
<evidence type="ECO:0000256" key="6">
    <source>
        <dbReference type="SAM" id="Phobius"/>
    </source>
</evidence>
<dbReference type="AlphaFoldDB" id="A0A3E2DCN3"/>
<evidence type="ECO:0000256" key="3">
    <source>
        <dbReference type="ARBA" id="ARBA00022692"/>
    </source>
</evidence>
<evidence type="ECO:0000256" key="1">
    <source>
        <dbReference type="ARBA" id="ARBA00004651"/>
    </source>
</evidence>
<protein>
    <submittedName>
        <fullName evidence="7">APC family permease</fullName>
    </submittedName>
</protein>
<evidence type="ECO:0000313" key="8">
    <source>
        <dbReference type="Proteomes" id="UP000259211"/>
    </source>
</evidence>
<organism evidence="7 8">
    <name type="scientific">Cutibacterium avidum</name>
    <dbReference type="NCBI Taxonomy" id="33010"/>
    <lineage>
        <taxon>Bacteria</taxon>
        <taxon>Bacillati</taxon>
        <taxon>Actinomycetota</taxon>
        <taxon>Actinomycetes</taxon>
        <taxon>Propionibacteriales</taxon>
        <taxon>Propionibacteriaceae</taxon>
        <taxon>Cutibacterium</taxon>
    </lineage>
</organism>